<feature type="transmembrane region" description="Helical" evidence="6">
    <location>
        <begin position="31"/>
        <end position="50"/>
    </location>
</feature>
<feature type="compositionally biased region" description="Basic residues" evidence="5">
    <location>
        <begin position="208"/>
        <end position="223"/>
    </location>
</feature>
<name>A0AAN7U3B1_9MYCE</name>
<evidence type="ECO:0000256" key="1">
    <source>
        <dbReference type="ARBA" id="ARBA00004141"/>
    </source>
</evidence>
<dbReference type="AlphaFoldDB" id="A0AAN7U3B1"/>
<dbReference type="PANTHER" id="PTHR11040:SF44">
    <property type="entry name" value="PROTEIN ZNTC-RELATED"/>
    <property type="match status" value="1"/>
</dbReference>
<dbReference type="PANTHER" id="PTHR11040">
    <property type="entry name" value="ZINC/IRON TRANSPORTER"/>
    <property type="match status" value="1"/>
</dbReference>
<keyword evidence="8" id="KW-1185">Reference proteome</keyword>
<reference evidence="7 8" key="1">
    <citation type="submission" date="2023-11" db="EMBL/GenBank/DDBJ databases">
        <title>Dfirmibasis_genome.</title>
        <authorList>
            <person name="Edelbroek B."/>
            <person name="Kjellin J."/>
            <person name="Jerlstrom-Hultqvist J."/>
            <person name="Soderbom F."/>
        </authorList>
    </citation>
    <scope>NUCLEOTIDE SEQUENCE [LARGE SCALE GENOMIC DNA]</scope>
    <source>
        <strain evidence="7 8">TNS-C-14</strain>
    </source>
</reference>
<dbReference type="Proteomes" id="UP001344447">
    <property type="component" value="Unassembled WGS sequence"/>
</dbReference>
<feature type="transmembrane region" description="Helical" evidence="6">
    <location>
        <begin position="380"/>
        <end position="398"/>
    </location>
</feature>
<comment type="caution">
    <text evidence="7">The sequence shown here is derived from an EMBL/GenBank/DDBJ whole genome shotgun (WGS) entry which is preliminary data.</text>
</comment>
<evidence type="ECO:0000256" key="5">
    <source>
        <dbReference type="SAM" id="MobiDB-lite"/>
    </source>
</evidence>
<evidence type="ECO:0000256" key="3">
    <source>
        <dbReference type="ARBA" id="ARBA00022989"/>
    </source>
</evidence>
<feature type="compositionally biased region" description="Acidic residues" evidence="5">
    <location>
        <begin position="166"/>
        <end position="183"/>
    </location>
</feature>
<dbReference type="Pfam" id="PF02535">
    <property type="entry name" value="Zip"/>
    <property type="match status" value="1"/>
</dbReference>
<feature type="transmembrane region" description="Helical" evidence="6">
    <location>
        <begin position="101"/>
        <end position="121"/>
    </location>
</feature>
<evidence type="ECO:0000313" key="7">
    <source>
        <dbReference type="EMBL" id="KAK5580436.1"/>
    </source>
</evidence>
<feature type="transmembrane region" description="Helical" evidence="6">
    <location>
        <begin position="344"/>
        <end position="368"/>
    </location>
</feature>
<dbReference type="EMBL" id="JAVFKY010000002">
    <property type="protein sequence ID" value="KAK5580436.1"/>
    <property type="molecule type" value="Genomic_DNA"/>
</dbReference>
<dbReference type="GO" id="GO:0005886">
    <property type="term" value="C:plasma membrane"/>
    <property type="evidence" value="ECO:0007669"/>
    <property type="project" value="TreeGrafter"/>
</dbReference>
<keyword evidence="2 6" id="KW-0812">Transmembrane</keyword>
<comment type="subcellular location">
    <subcellularLocation>
        <location evidence="1">Membrane</location>
        <topology evidence="1">Multi-pass membrane protein</topology>
    </subcellularLocation>
</comment>
<organism evidence="7 8">
    <name type="scientific">Dictyostelium firmibasis</name>
    <dbReference type="NCBI Taxonomy" id="79012"/>
    <lineage>
        <taxon>Eukaryota</taxon>
        <taxon>Amoebozoa</taxon>
        <taxon>Evosea</taxon>
        <taxon>Eumycetozoa</taxon>
        <taxon>Dictyostelia</taxon>
        <taxon>Dictyosteliales</taxon>
        <taxon>Dictyosteliaceae</taxon>
        <taxon>Dictyostelium</taxon>
    </lineage>
</organism>
<accession>A0AAN7U3B1</accession>
<evidence type="ECO:0000256" key="4">
    <source>
        <dbReference type="ARBA" id="ARBA00023136"/>
    </source>
</evidence>
<sequence>MDIINNLVSSISSEAEADAIKDELRNDKGGLLAGIFVLTLTASFVPWFLTKAKITNLVAIVSILTCLSAGVIVGAGFNHILPDAAEQFQLYVEEVDPDNKYGDFPFAHTITIVTMFALICVDKILVSGGLDGEADHNHMDLSQHNHPSPHAAGEIDLNVYTNGGDEVQDDNDDSEVEVEIEIENENKDHSHGHGHHSGGGGGADGHGHAHGLKKKKKSKKEHGHGHNHDHSSNGHSHTNEKDSEKVNISSKSRAWVFLIALSVHSIFDGLGLGSETQKDSFYGLLIAVLAHKALDGLVLGIAIKYAYFSFKFSCIALVFAAAMTPLGIGIGMAISSAYESSVDAYLVKGIILSITCGSFIYISLIELLPSGLCQKGWPKTKLAVAFLGYSCMAILALWV</sequence>
<feature type="transmembrane region" description="Helical" evidence="6">
    <location>
        <begin position="280"/>
        <end position="303"/>
    </location>
</feature>
<feature type="transmembrane region" description="Helical" evidence="6">
    <location>
        <begin position="254"/>
        <end position="274"/>
    </location>
</feature>
<feature type="region of interest" description="Disordered" evidence="5">
    <location>
        <begin position="137"/>
        <end position="245"/>
    </location>
</feature>
<feature type="transmembrane region" description="Helical" evidence="6">
    <location>
        <begin position="315"/>
        <end position="338"/>
    </location>
</feature>
<feature type="compositionally biased region" description="Basic and acidic residues" evidence="5">
    <location>
        <begin position="224"/>
        <end position="245"/>
    </location>
</feature>
<evidence type="ECO:0000313" key="8">
    <source>
        <dbReference type="Proteomes" id="UP001344447"/>
    </source>
</evidence>
<keyword evidence="3 6" id="KW-1133">Transmembrane helix</keyword>
<dbReference type="GO" id="GO:0005385">
    <property type="term" value="F:zinc ion transmembrane transporter activity"/>
    <property type="evidence" value="ECO:0007669"/>
    <property type="project" value="TreeGrafter"/>
</dbReference>
<protein>
    <submittedName>
        <fullName evidence="7">Uncharacterized protein</fullName>
    </submittedName>
</protein>
<feature type="transmembrane region" description="Helical" evidence="6">
    <location>
        <begin position="57"/>
        <end position="81"/>
    </location>
</feature>
<proteinExistence type="predicted"/>
<dbReference type="InterPro" id="IPR003689">
    <property type="entry name" value="ZIP"/>
</dbReference>
<evidence type="ECO:0000256" key="2">
    <source>
        <dbReference type="ARBA" id="ARBA00022692"/>
    </source>
</evidence>
<keyword evidence="4 6" id="KW-0472">Membrane</keyword>
<evidence type="ECO:0000256" key="6">
    <source>
        <dbReference type="SAM" id="Phobius"/>
    </source>
</evidence>
<gene>
    <name evidence="7" type="ORF">RB653_000453</name>
</gene>